<dbReference type="AlphaFoldDB" id="A0AAU9CXH7"/>
<dbReference type="InterPro" id="IPR053163">
    <property type="entry name" value="HTH-type_regulator_Rgg"/>
</dbReference>
<sequence length="294" mass="34766">MNYGNLLKSLRISRGLSQQQLAADISSQTALSRMEKSGNIPTDVLLNFLDKLDIHPIEFFTLAAEDHVTDSQKFLNQINKTRYDKKEMETFVKSEMELYQKNGILKHKINAMRSRAVYHKIHNLPLNDLKEIKETIQTYLMKFETWFINDVSLYTNLLFIFDNEFIKTHHQTILRSLNKFPLGQNQKHDYQINYANNAIILAFERNNLNSLDLYLETFNSFIKESPNSIYDRILYSIYTQLRDLMINFDQSRYNKLLAEIKIFELYELPNVTQDFTTFINDCLENKKTVSTRLQ</sequence>
<dbReference type="Pfam" id="PF21259">
    <property type="entry name" value="Rgg_C"/>
    <property type="match status" value="1"/>
</dbReference>
<dbReference type="InterPro" id="IPR010057">
    <property type="entry name" value="Transcription_activator_Rgg_C"/>
</dbReference>
<dbReference type="KEGG" id="xak:KIMC2_05400"/>
<gene>
    <name evidence="2" type="ORF">KIMC2_05400</name>
</gene>
<dbReference type="InterPro" id="IPR001387">
    <property type="entry name" value="Cro/C1-type_HTH"/>
</dbReference>
<dbReference type="PROSITE" id="PS50943">
    <property type="entry name" value="HTH_CROC1"/>
    <property type="match status" value="1"/>
</dbReference>
<dbReference type="SUPFAM" id="SSF47413">
    <property type="entry name" value="lambda repressor-like DNA-binding domains"/>
    <property type="match status" value="1"/>
</dbReference>
<dbReference type="InterPro" id="IPR011990">
    <property type="entry name" value="TPR-like_helical_dom_sf"/>
</dbReference>
<dbReference type="SMART" id="SM00530">
    <property type="entry name" value="HTH_XRE"/>
    <property type="match status" value="1"/>
</dbReference>
<dbReference type="Pfam" id="PF01381">
    <property type="entry name" value="HTH_3"/>
    <property type="match status" value="1"/>
</dbReference>
<dbReference type="RefSeq" id="WP_317697782.1">
    <property type="nucleotide sequence ID" value="NZ_AP026801.1"/>
</dbReference>
<protein>
    <recommendedName>
        <fullName evidence="1">HTH cro/C1-type domain-containing protein</fullName>
    </recommendedName>
</protein>
<name>A0AAU9CXH7_9LACO</name>
<dbReference type="Gene3D" id="1.25.40.10">
    <property type="entry name" value="Tetratricopeptide repeat domain"/>
    <property type="match status" value="1"/>
</dbReference>
<dbReference type="PANTHER" id="PTHR37038">
    <property type="entry name" value="TRANSCRIPTIONAL REGULATOR-RELATED"/>
    <property type="match status" value="1"/>
</dbReference>
<organism evidence="2 3">
    <name type="scientific">Xylocopilactobacillus apis</name>
    <dbReference type="NCBI Taxonomy" id="2932183"/>
    <lineage>
        <taxon>Bacteria</taxon>
        <taxon>Bacillati</taxon>
        <taxon>Bacillota</taxon>
        <taxon>Bacilli</taxon>
        <taxon>Lactobacillales</taxon>
        <taxon>Lactobacillaceae</taxon>
        <taxon>Xylocopilactobacillus</taxon>
    </lineage>
</organism>
<keyword evidence="3" id="KW-1185">Reference proteome</keyword>
<evidence type="ECO:0000259" key="1">
    <source>
        <dbReference type="PROSITE" id="PS50943"/>
    </source>
</evidence>
<dbReference type="InterPro" id="IPR010982">
    <property type="entry name" value="Lambda_DNA-bd_dom_sf"/>
</dbReference>
<evidence type="ECO:0000313" key="2">
    <source>
        <dbReference type="EMBL" id="BDR55978.1"/>
    </source>
</evidence>
<feature type="domain" description="HTH cro/C1-type" evidence="1">
    <location>
        <begin position="7"/>
        <end position="59"/>
    </location>
</feature>
<dbReference type="EMBL" id="AP026801">
    <property type="protein sequence ID" value="BDR55978.1"/>
    <property type="molecule type" value="Genomic_DNA"/>
</dbReference>
<evidence type="ECO:0000313" key="3">
    <source>
        <dbReference type="Proteomes" id="UP001321804"/>
    </source>
</evidence>
<dbReference type="GO" id="GO:0003677">
    <property type="term" value="F:DNA binding"/>
    <property type="evidence" value="ECO:0007669"/>
    <property type="project" value="InterPro"/>
</dbReference>
<dbReference type="CDD" id="cd00093">
    <property type="entry name" value="HTH_XRE"/>
    <property type="match status" value="1"/>
</dbReference>
<proteinExistence type="predicted"/>
<dbReference type="Proteomes" id="UP001321804">
    <property type="component" value="Chromosome"/>
</dbReference>
<accession>A0AAU9CXH7</accession>
<reference evidence="2 3" key="1">
    <citation type="journal article" date="2023" name="Microbiol. Spectr.">
        <title>Symbiosis of Carpenter Bees with Uncharacterized Lactic Acid Bacteria Showing NAD Auxotrophy.</title>
        <authorList>
            <person name="Kawasaki S."/>
            <person name="Ozawa K."/>
            <person name="Mori T."/>
            <person name="Yamamoto A."/>
            <person name="Ito M."/>
            <person name="Ohkuma M."/>
            <person name="Sakamoto M."/>
            <person name="Matsutani M."/>
        </authorList>
    </citation>
    <scope>NUCLEOTIDE SEQUENCE [LARGE SCALE GENOMIC DNA]</scope>
    <source>
        <strain evidence="2 3">KimC2</strain>
    </source>
</reference>